<evidence type="ECO:0000313" key="2">
    <source>
        <dbReference type="EMBL" id="ETR67817.1"/>
    </source>
</evidence>
<sequence length="219" mass="25413">MQLITENPDQSFYNMNNVFQIDGNLNISILEESFAYLINRHDILRTCFHKTGEQFERRVFDKVTWKLNYLDISQSDNKTMPELKSRIDSIINQKIPYTQAPMLAASIIKISKECYIFVVSISHLIIDGTSAGIIFSEISHCYNQMINNKALDLPEVVLQSKEYSKKRSQIDIRFHQPTDIETPVFPFDFENSASNDTEYQMISHTISEKQMLSLKEIAK</sequence>
<dbReference type="EMBL" id="ATBP01001200">
    <property type="protein sequence ID" value="ETR67817.1"/>
    <property type="molecule type" value="Genomic_DNA"/>
</dbReference>
<dbReference type="AlphaFoldDB" id="A0A1V1NYZ3"/>
<comment type="caution">
    <text evidence="2">The sequence shown here is derived from an EMBL/GenBank/DDBJ whole genome shotgun (WGS) entry which is preliminary data.</text>
</comment>
<accession>A0A1V1NYZ3</accession>
<gene>
    <name evidence="2" type="ORF">OMM_11178</name>
</gene>
<evidence type="ECO:0000313" key="3">
    <source>
        <dbReference type="Proteomes" id="UP000189670"/>
    </source>
</evidence>
<reference evidence="3" key="1">
    <citation type="submission" date="2012-11" db="EMBL/GenBank/DDBJ databases">
        <authorList>
            <person name="Lucero-Rivera Y.E."/>
            <person name="Tovar-Ramirez D."/>
        </authorList>
    </citation>
    <scope>NUCLEOTIDE SEQUENCE [LARGE SCALE GENOMIC DNA]</scope>
    <source>
        <strain evidence="3">Araruama</strain>
    </source>
</reference>
<dbReference type="InterPro" id="IPR001242">
    <property type="entry name" value="Condensation_dom"/>
</dbReference>
<evidence type="ECO:0000259" key="1">
    <source>
        <dbReference type="Pfam" id="PF00668"/>
    </source>
</evidence>
<protein>
    <recommendedName>
        <fullName evidence="1">Condensation domain-containing protein</fullName>
    </recommendedName>
</protein>
<dbReference type="Pfam" id="PF00668">
    <property type="entry name" value="Condensation"/>
    <property type="match status" value="1"/>
</dbReference>
<dbReference type="PANTHER" id="PTHR45398">
    <property type="match status" value="1"/>
</dbReference>
<dbReference type="Gene3D" id="3.30.559.10">
    <property type="entry name" value="Chloramphenicol acetyltransferase-like domain"/>
    <property type="match status" value="1"/>
</dbReference>
<dbReference type="PANTHER" id="PTHR45398:SF1">
    <property type="entry name" value="ENZYME, PUTATIVE (JCVI)-RELATED"/>
    <property type="match status" value="1"/>
</dbReference>
<dbReference type="SUPFAM" id="SSF52777">
    <property type="entry name" value="CoA-dependent acyltransferases"/>
    <property type="match status" value="1"/>
</dbReference>
<dbReference type="GO" id="GO:0003824">
    <property type="term" value="F:catalytic activity"/>
    <property type="evidence" value="ECO:0007669"/>
    <property type="project" value="InterPro"/>
</dbReference>
<proteinExistence type="predicted"/>
<dbReference type="InterPro" id="IPR023213">
    <property type="entry name" value="CAT-like_dom_sf"/>
</dbReference>
<feature type="domain" description="Condensation" evidence="1">
    <location>
        <begin position="7"/>
        <end position="170"/>
    </location>
</feature>
<name>A0A1V1NYZ3_9BACT</name>
<dbReference type="Proteomes" id="UP000189670">
    <property type="component" value="Unassembled WGS sequence"/>
</dbReference>
<feature type="non-terminal residue" evidence="2">
    <location>
        <position position="219"/>
    </location>
</feature>
<organism evidence="2 3">
    <name type="scientific">Candidatus Magnetoglobus multicellularis str. Araruama</name>
    <dbReference type="NCBI Taxonomy" id="890399"/>
    <lineage>
        <taxon>Bacteria</taxon>
        <taxon>Pseudomonadati</taxon>
        <taxon>Thermodesulfobacteriota</taxon>
        <taxon>Desulfobacteria</taxon>
        <taxon>Desulfobacterales</taxon>
        <taxon>Desulfobacteraceae</taxon>
        <taxon>Candidatus Magnetoglobus</taxon>
    </lineage>
</organism>